<feature type="region of interest" description="Disordered" evidence="1">
    <location>
        <begin position="1"/>
        <end position="24"/>
    </location>
</feature>
<proteinExistence type="predicted"/>
<gene>
    <name evidence="2" type="ORF">BDY21DRAFT_422457</name>
</gene>
<evidence type="ECO:0000313" key="2">
    <source>
        <dbReference type="EMBL" id="KAF2456112.1"/>
    </source>
</evidence>
<feature type="region of interest" description="Disordered" evidence="1">
    <location>
        <begin position="89"/>
        <end position="111"/>
    </location>
</feature>
<name>A0A6A6NXD2_9PEZI</name>
<accession>A0A6A6NXD2</accession>
<dbReference type="AlphaFoldDB" id="A0A6A6NXD2"/>
<reference evidence="2" key="1">
    <citation type="journal article" date="2020" name="Stud. Mycol.">
        <title>101 Dothideomycetes genomes: a test case for predicting lifestyles and emergence of pathogens.</title>
        <authorList>
            <person name="Haridas S."/>
            <person name="Albert R."/>
            <person name="Binder M."/>
            <person name="Bloem J."/>
            <person name="Labutti K."/>
            <person name="Salamov A."/>
            <person name="Andreopoulos B."/>
            <person name="Baker S."/>
            <person name="Barry K."/>
            <person name="Bills G."/>
            <person name="Bluhm B."/>
            <person name="Cannon C."/>
            <person name="Castanera R."/>
            <person name="Culley D."/>
            <person name="Daum C."/>
            <person name="Ezra D."/>
            <person name="Gonzalez J."/>
            <person name="Henrissat B."/>
            <person name="Kuo A."/>
            <person name="Liang C."/>
            <person name="Lipzen A."/>
            <person name="Lutzoni F."/>
            <person name="Magnuson J."/>
            <person name="Mondo S."/>
            <person name="Nolan M."/>
            <person name="Ohm R."/>
            <person name="Pangilinan J."/>
            <person name="Park H.-J."/>
            <person name="Ramirez L."/>
            <person name="Alfaro M."/>
            <person name="Sun H."/>
            <person name="Tritt A."/>
            <person name="Yoshinaga Y."/>
            <person name="Zwiers L.-H."/>
            <person name="Turgeon B."/>
            <person name="Goodwin S."/>
            <person name="Spatafora J."/>
            <person name="Crous P."/>
            <person name="Grigoriev I."/>
        </authorList>
    </citation>
    <scope>NUCLEOTIDE SEQUENCE</scope>
    <source>
        <strain evidence="2">ATCC 16933</strain>
    </source>
</reference>
<keyword evidence="3" id="KW-1185">Reference proteome</keyword>
<organism evidence="2 3">
    <name type="scientific">Lineolata rhizophorae</name>
    <dbReference type="NCBI Taxonomy" id="578093"/>
    <lineage>
        <taxon>Eukaryota</taxon>
        <taxon>Fungi</taxon>
        <taxon>Dikarya</taxon>
        <taxon>Ascomycota</taxon>
        <taxon>Pezizomycotina</taxon>
        <taxon>Dothideomycetes</taxon>
        <taxon>Dothideomycetes incertae sedis</taxon>
        <taxon>Lineolatales</taxon>
        <taxon>Lineolataceae</taxon>
        <taxon>Lineolata</taxon>
    </lineage>
</organism>
<sequence length="380" mass="39888">MAAHGCPTEPTSSQERARASRSARSRHLRISGPFSLASNASFAGFERLSLLRPIWLASQVSAALTPKLFRAAPANPFVLARAQVTESGEASHNGAASPAASGHARPAHALSSPCRITDGAKAGFVQWDGGQLERGELGPGLLQLQGLQLPGFGDQAWLALGLRLCRSGHGLARPPAGARPLARGPACVDAPGCPMRLHPCALERTPPGPLAPSFSASGPQPRTANLTLSGARLPVARGPKAGGCRPHAGPGPGPFRRRAPPPPPPPTPPTGALLHGGRGRPWRASARELASSQLHRPLPKAGQAAGPRWMHRGAWTPRISSANLQSRQHFSRSAYHVWIASPPTARFPVWPSSEASAHIVVRTHANDERSLAQPRALPNT</sequence>
<evidence type="ECO:0000313" key="3">
    <source>
        <dbReference type="Proteomes" id="UP000799766"/>
    </source>
</evidence>
<dbReference type="EMBL" id="MU001684">
    <property type="protein sequence ID" value="KAF2456112.1"/>
    <property type="molecule type" value="Genomic_DNA"/>
</dbReference>
<protein>
    <submittedName>
        <fullName evidence="2">Uncharacterized protein</fullName>
    </submittedName>
</protein>
<evidence type="ECO:0000256" key="1">
    <source>
        <dbReference type="SAM" id="MobiDB-lite"/>
    </source>
</evidence>
<feature type="region of interest" description="Disordered" evidence="1">
    <location>
        <begin position="236"/>
        <end position="281"/>
    </location>
</feature>
<feature type="compositionally biased region" description="Pro residues" evidence="1">
    <location>
        <begin position="260"/>
        <end position="269"/>
    </location>
</feature>
<dbReference type="Proteomes" id="UP000799766">
    <property type="component" value="Unassembled WGS sequence"/>
</dbReference>